<protein>
    <recommendedName>
        <fullName evidence="5">Secreted protein</fullName>
    </recommendedName>
</protein>
<evidence type="ECO:0000313" key="4">
    <source>
        <dbReference type="Proteomes" id="UP000235392"/>
    </source>
</evidence>
<proteinExistence type="predicted"/>
<evidence type="ECO:0000256" key="2">
    <source>
        <dbReference type="SAM" id="SignalP"/>
    </source>
</evidence>
<evidence type="ECO:0000313" key="3">
    <source>
        <dbReference type="EMBL" id="PLW41355.1"/>
    </source>
</evidence>
<name>A0A2N5UUB6_9BASI</name>
<reference evidence="3 4" key="1">
    <citation type="submission" date="2017-11" db="EMBL/GenBank/DDBJ databases">
        <title>De novo assembly and phasing of dikaryotic genomes from two isolates of Puccinia coronata f. sp. avenae, the causal agent of oat crown rust.</title>
        <authorList>
            <person name="Miller M.E."/>
            <person name="Zhang Y."/>
            <person name="Omidvar V."/>
            <person name="Sperschneider J."/>
            <person name="Schwessinger B."/>
            <person name="Raley C."/>
            <person name="Palmer J.M."/>
            <person name="Garnica D."/>
            <person name="Upadhyaya N."/>
            <person name="Rathjen J."/>
            <person name="Taylor J.M."/>
            <person name="Park R.F."/>
            <person name="Dodds P.N."/>
            <person name="Hirsch C.D."/>
            <person name="Kianian S.F."/>
            <person name="Figueroa M."/>
        </authorList>
    </citation>
    <scope>NUCLEOTIDE SEQUENCE [LARGE SCALE GENOMIC DNA]</scope>
    <source>
        <strain evidence="3">12SD80</strain>
    </source>
</reference>
<evidence type="ECO:0008006" key="5">
    <source>
        <dbReference type="Google" id="ProtNLM"/>
    </source>
</evidence>
<sequence length="103" mass="11851">MNFMIPLFLISFFLLAILPYNTALFHLHIDFTGRRPYKFTSPPAPPRRYADGTIVPPPPMEKPVPVQRPVAKKKSPTRTEMVDLTECSRPWMKKKKSKPSSPK</sequence>
<dbReference type="Proteomes" id="UP000235392">
    <property type="component" value="Unassembled WGS sequence"/>
</dbReference>
<gene>
    <name evidence="3" type="ORF">PCASD_08872</name>
</gene>
<dbReference type="AlphaFoldDB" id="A0A2N5UUB6"/>
<feature type="chain" id="PRO_5014743160" description="Secreted protein" evidence="2">
    <location>
        <begin position="24"/>
        <end position="103"/>
    </location>
</feature>
<feature type="signal peptide" evidence="2">
    <location>
        <begin position="1"/>
        <end position="23"/>
    </location>
</feature>
<accession>A0A2N5UUB6</accession>
<comment type="caution">
    <text evidence="3">The sequence shown here is derived from an EMBL/GenBank/DDBJ whole genome shotgun (WGS) entry which is preliminary data.</text>
</comment>
<evidence type="ECO:0000256" key="1">
    <source>
        <dbReference type="SAM" id="MobiDB-lite"/>
    </source>
</evidence>
<feature type="region of interest" description="Disordered" evidence="1">
    <location>
        <begin position="41"/>
        <end position="103"/>
    </location>
</feature>
<organism evidence="3 4">
    <name type="scientific">Puccinia coronata f. sp. avenae</name>
    <dbReference type="NCBI Taxonomy" id="200324"/>
    <lineage>
        <taxon>Eukaryota</taxon>
        <taxon>Fungi</taxon>
        <taxon>Dikarya</taxon>
        <taxon>Basidiomycota</taxon>
        <taxon>Pucciniomycotina</taxon>
        <taxon>Pucciniomycetes</taxon>
        <taxon>Pucciniales</taxon>
        <taxon>Pucciniaceae</taxon>
        <taxon>Puccinia</taxon>
    </lineage>
</organism>
<keyword evidence="2" id="KW-0732">Signal</keyword>
<dbReference type="EMBL" id="PGCI01000090">
    <property type="protein sequence ID" value="PLW41355.1"/>
    <property type="molecule type" value="Genomic_DNA"/>
</dbReference>
<feature type="compositionally biased region" description="Basic residues" evidence="1">
    <location>
        <begin position="91"/>
        <end position="103"/>
    </location>
</feature>